<dbReference type="InterPro" id="IPR011006">
    <property type="entry name" value="CheY-like_superfamily"/>
</dbReference>
<evidence type="ECO:0000313" key="6">
    <source>
        <dbReference type="Proteomes" id="UP000017842"/>
    </source>
</evidence>
<evidence type="ECO:0000313" key="5">
    <source>
        <dbReference type="EMBL" id="ESS73776.1"/>
    </source>
</evidence>
<keyword evidence="6" id="KW-1185">Reference proteome</keyword>
<dbReference type="PANTHER" id="PTHR44591:SF3">
    <property type="entry name" value="RESPONSE REGULATORY DOMAIN-CONTAINING PROTEIN"/>
    <property type="match status" value="1"/>
</dbReference>
<dbReference type="Pfam" id="PF00072">
    <property type="entry name" value="Response_reg"/>
    <property type="match status" value="1"/>
</dbReference>
<dbReference type="SUPFAM" id="SSF52172">
    <property type="entry name" value="CheY-like"/>
    <property type="match status" value="1"/>
</dbReference>
<feature type="domain" description="Response regulatory" evidence="4">
    <location>
        <begin position="56"/>
        <end position="174"/>
    </location>
</feature>
<evidence type="ECO:0000256" key="2">
    <source>
        <dbReference type="PROSITE-ProRule" id="PRU00169"/>
    </source>
</evidence>
<gene>
    <name evidence="5" type="ORF">MGMO_11c00830</name>
</gene>
<organism evidence="5 6">
    <name type="scientific">Methyloglobulus morosus KoM1</name>
    <dbReference type="NCBI Taxonomy" id="1116472"/>
    <lineage>
        <taxon>Bacteria</taxon>
        <taxon>Pseudomonadati</taxon>
        <taxon>Pseudomonadota</taxon>
        <taxon>Gammaproteobacteria</taxon>
        <taxon>Methylococcales</taxon>
        <taxon>Methylococcaceae</taxon>
        <taxon>Methyloglobulus</taxon>
    </lineage>
</organism>
<accession>V5E2K0</accession>
<reference evidence="5 6" key="1">
    <citation type="journal article" date="2013" name="Genome Announc.">
        <title>Draft Genome Sequence of the Methanotrophic Gammaproteobacterium Methyloglobulus morosus DSM 22980 Strain KoM1.</title>
        <authorList>
            <person name="Poehlein A."/>
            <person name="Deutzmann J.S."/>
            <person name="Daniel R."/>
            <person name="Simeonova D.D."/>
        </authorList>
    </citation>
    <scope>NUCLEOTIDE SEQUENCE [LARGE SCALE GENOMIC DNA]</scope>
    <source>
        <strain evidence="5 6">KoM1</strain>
    </source>
</reference>
<keyword evidence="1 2" id="KW-0597">Phosphoprotein</keyword>
<sequence>MVNAMSEQKSPVAKIKGISDLQSKLASESPEDDASQLPATATDTSTTKRATKTHYRALIVDDNAAFQKLLGLSLSMHPQIGPIDCADSGESAIEKAKATYYDIIFMDALMPGIDGYQACALLRENPDYKHTPIIMVSGLTEPYDEVKAFIAGSTTYVRKPVQQIPFKALITRVLNLLEYRVS</sequence>
<dbReference type="InterPro" id="IPR001789">
    <property type="entry name" value="Sig_transdc_resp-reg_receiver"/>
</dbReference>
<dbReference type="EMBL" id="AYLO01000011">
    <property type="protein sequence ID" value="ESS73776.1"/>
    <property type="molecule type" value="Genomic_DNA"/>
</dbReference>
<evidence type="ECO:0000256" key="3">
    <source>
        <dbReference type="SAM" id="MobiDB-lite"/>
    </source>
</evidence>
<dbReference type="GO" id="GO:0000160">
    <property type="term" value="P:phosphorelay signal transduction system"/>
    <property type="evidence" value="ECO:0007669"/>
    <property type="project" value="InterPro"/>
</dbReference>
<dbReference type="AlphaFoldDB" id="V5E2K0"/>
<dbReference type="SMART" id="SM00448">
    <property type="entry name" value="REC"/>
    <property type="match status" value="1"/>
</dbReference>
<feature type="compositionally biased region" description="Low complexity" evidence="3">
    <location>
        <begin position="39"/>
        <end position="48"/>
    </location>
</feature>
<dbReference type="InterPro" id="IPR050595">
    <property type="entry name" value="Bact_response_regulator"/>
</dbReference>
<feature type="region of interest" description="Disordered" evidence="3">
    <location>
        <begin position="21"/>
        <end position="48"/>
    </location>
</feature>
<dbReference type="PANTHER" id="PTHR44591">
    <property type="entry name" value="STRESS RESPONSE REGULATOR PROTEIN 1"/>
    <property type="match status" value="1"/>
</dbReference>
<proteinExistence type="predicted"/>
<evidence type="ECO:0000256" key="1">
    <source>
        <dbReference type="ARBA" id="ARBA00022553"/>
    </source>
</evidence>
<protein>
    <submittedName>
        <fullName evidence="5">CheY subfamily protein</fullName>
    </submittedName>
</protein>
<evidence type="ECO:0000259" key="4">
    <source>
        <dbReference type="PROSITE" id="PS50110"/>
    </source>
</evidence>
<feature type="modified residue" description="4-aspartylphosphate" evidence="2">
    <location>
        <position position="107"/>
    </location>
</feature>
<dbReference type="STRING" id="1116472.MGMO_11c00830"/>
<dbReference type="Proteomes" id="UP000017842">
    <property type="component" value="Unassembled WGS sequence"/>
</dbReference>
<dbReference type="Gene3D" id="3.40.50.2300">
    <property type="match status" value="1"/>
</dbReference>
<dbReference type="PROSITE" id="PS50110">
    <property type="entry name" value="RESPONSE_REGULATORY"/>
    <property type="match status" value="1"/>
</dbReference>
<name>V5E2K0_9GAMM</name>
<comment type="caution">
    <text evidence="5">The sequence shown here is derived from an EMBL/GenBank/DDBJ whole genome shotgun (WGS) entry which is preliminary data.</text>
</comment>
<dbReference type="eggNOG" id="COG0745">
    <property type="taxonomic scope" value="Bacteria"/>
</dbReference>